<evidence type="ECO:0000256" key="1">
    <source>
        <dbReference type="SAM" id="MobiDB-lite"/>
    </source>
</evidence>
<sequence length="91" mass="10265">MSARWTEHNALNMVPLGNTELYAQSTSQLVFKPVIRTETAAVSGFFMEPAVGGDEPACTRWCQGAQTVRTGKREERERENRMNPLPKPEQQ</sequence>
<feature type="compositionally biased region" description="Basic and acidic residues" evidence="1">
    <location>
        <begin position="71"/>
        <end position="81"/>
    </location>
</feature>
<dbReference type="OrthoDB" id="435430at2759"/>
<comment type="caution">
    <text evidence="2">The sequence shown here is derived from an EMBL/GenBank/DDBJ whole genome shotgun (WGS) entry which is preliminary data.</text>
</comment>
<protein>
    <submittedName>
        <fullName evidence="2">Uncharacterized protein</fullName>
    </submittedName>
</protein>
<dbReference type="EMBL" id="SRMA01025215">
    <property type="protein sequence ID" value="TRY97657.1"/>
    <property type="molecule type" value="Genomic_DNA"/>
</dbReference>
<reference evidence="2 3" key="1">
    <citation type="journal article" date="2019" name="Sci. Data">
        <title>Hybrid genome assembly and annotation of Danionella translucida.</title>
        <authorList>
            <person name="Kadobianskyi M."/>
            <person name="Schulze L."/>
            <person name="Schuelke M."/>
            <person name="Judkewitz B."/>
        </authorList>
    </citation>
    <scope>NUCLEOTIDE SEQUENCE [LARGE SCALE GENOMIC DNA]</scope>
    <source>
        <strain evidence="2 3">Bolton</strain>
    </source>
</reference>
<dbReference type="Proteomes" id="UP000316079">
    <property type="component" value="Unassembled WGS sequence"/>
</dbReference>
<accession>A0A553R644</accession>
<organism evidence="2 3">
    <name type="scientific">Danionella cerebrum</name>
    <dbReference type="NCBI Taxonomy" id="2873325"/>
    <lineage>
        <taxon>Eukaryota</taxon>
        <taxon>Metazoa</taxon>
        <taxon>Chordata</taxon>
        <taxon>Craniata</taxon>
        <taxon>Vertebrata</taxon>
        <taxon>Euteleostomi</taxon>
        <taxon>Actinopterygii</taxon>
        <taxon>Neopterygii</taxon>
        <taxon>Teleostei</taxon>
        <taxon>Ostariophysi</taxon>
        <taxon>Cypriniformes</taxon>
        <taxon>Danionidae</taxon>
        <taxon>Danioninae</taxon>
        <taxon>Danionella</taxon>
    </lineage>
</organism>
<dbReference type="AlphaFoldDB" id="A0A553R644"/>
<gene>
    <name evidence="2" type="ORF">DNTS_035474</name>
</gene>
<evidence type="ECO:0000313" key="2">
    <source>
        <dbReference type="EMBL" id="TRY97657.1"/>
    </source>
</evidence>
<name>A0A553R644_9TELE</name>
<proteinExistence type="predicted"/>
<feature type="region of interest" description="Disordered" evidence="1">
    <location>
        <begin position="68"/>
        <end position="91"/>
    </location>
</feature>
<keyword evidence="3" id="KW-1185">Reference proteome</keyword>
<evidence type="ECO:0000313" key="3">
    <source>
        <dbReference type="Proteomes" id="UP000316079"/>
    </source>
</evidence>